<reference evidence="1 2" key="1">
    <citation type="submission" date="2019-08" db="EMBL/GenBank/DDBJ databases">
        <title>Draft genome sequences of two oriental melons (Cucumis melo L. var makuwa).</title>
        <authorList>
            <person name="Kwon S.-Y."/>
        </authorList>
    </citation>
    <scope>NUCLEOTIDE SEQUENCE [LARGE SCALE GENOMIC DNA]</scope>
    <source>
        <strain evidence="2">cv. SW 3</strain>
        <tissue evidence="1">Leaf</tissue>
    </source>
</reference>
<dbReference type="EMBL" id="SSTE01013279">
    <property type="protein sequence ID" value="KAA0047288.1"/>
    <property type="molecule type" value="Genomic_DNA"/>
</dbReference>
<accession>A0A5A7TWK8</accession>
<comment type="caution">
    <text evidence="1">The sequence shown here is derived from an EMBL/GenBank/DDBJ whole genome shotgun (WGS) entry which is preliminary data.</text>
</comment>
<proteinExistence type="predicted"/>
<gene>
    <name evidence="1" type="ORF">E6C27_scaffold908G00820</name>
</gene>
<evidence type="ECO:0000313" key="1">
    <source>
        <dbReference type="EMBL" id="KAA0047288.1"/>
    </source>
</evidence>
<dbReference type="AlphaFoldDB" id="A0A5A7TWK8"/>
<evidence type="ECO:0000313" key="2">
    <source>
        <dbReference type="Proteomes" id="UP000321393"/>
    </source>
</evidence>
<protein>
    <submittedName>
        <fullName evidence="1">Uncharacterized protein</fullName>
    </submittedName>
</protein>
<organism evidence="1 2">
    <name type="scientific">Cucumis melo var. makuwa</name>
    <name type="common">Oriental melon</name>
    <dbReference type="NCBI Taxonomy" id="1194695"/>
    <lineage>
        <taxon>Eukaryota</taxon>
        <taxon>Viridiplantae</taxon>
        <taxon>Streptophyta</taxon>
        <taxon>Embryophyta</taxon>
        <taxon>Tracheophyta</taxon>
        <taxon>Spermatophyta</taxon>
        <taxon>Magnoliopsida</taxon>
        <taxon>eudicotyledons</taxon>
        <taxon>Gunneridae</taxon>
        <taxon>Pentapetalae</taxon>
        <taxon>rosids</taxon>
        <taxon>fabids</taxon>
        <taxon>Cucurbitales</taxon>
        <taxon>Cucurbitaceae</taxon>
        <taxon>Benincaseae</taxon>
        <taxon>Cucumis</taxon>
    </lineage>
</organism>
<dbReference type="Proteomes" id="UP000321393">
    <property type="component" value="Unassembled WGS sequence"/>
</dbReference>
<sequence length="87" mass="9563">MGVLRDHHYYDTDMMERPDGATSTYDRFDGTAHSPSVLGIPLEITKDQLVPTGAHVARVRDVPVQGVEAEVGTRASWRVTRSDRGGP</sequence>
<name>A0A5A7TWK8_CUCMM</name>